<evidence type="ECO:0000256" key="2">
    <source>
        <dbReference type="SAM" id="MobiDB-lite"/>
    </source>
</evidence>
<comment type="caution">
    <text evidence="4">The sequence shown here is derived from an EMBL/GenBank/DDBJ whole genome shotgun (WGS) entry which is preliminary data.</text>
</comment>
<comment type="similarity">
    <text evidence="1">Belongs to the CBF/MAK21 family.</text>
</comment>
<dbReference type="VEuPathDB" id="FungiDB:MFRU_001g01160"/>
<evidence type="ECO:0000256" key="1">
    <source>
        <dbReference type="ARBA" id="ARBA00007797"/>
    </source>
</evidence>
<dbReference type="Gene3D" id="1.25.40.10">
    <property type="entry name" value="Tetratricopeptide repeat domain"/>
    <property type="match status" value="1"/>
</dbReference>
<protein>
    <recommendedName>
        <fullName evidence="3">CCAAT-binding factor domain-containing protein</fullName>
    </recommendedName>
</protein>
<dbReference type="InterPro" id="IPR027193">
    <property type="entry name" value="Noc4"/>
</dbReference>
<dbReference type="SMART" id="SM00671">
    <property type="entry name" value="SEL1"/>
    <property type="match status" value="3"/>
</dbReference>
<dbReference type="InterPro" id="IPR006597">
    <property type="entry name" value="Sel1-like"/>
</dbReference>
<dbReference type="PANTHER" id="PTHR12455">
    <property type="entry name" value="NUCLEOLAR COMPLEX PROTEIN 4"/>
    <property type="match status" value="1"/>
</dbReference>
<dbReference type="AlphaFoldDB" id="A0A5M9JZX4"/>
<keyword evidence="5" id="KW-1185">Reference proteome</keyword>
<sequence length="947" mass="106208">MRGDDVEQLRLLERLETRFFRNSLPTSLEDSYRPSKRKRDISEKGPSKRARSESSEEDSQAQILLLESEIFESKKNYNNIARLIGIARDDSEGADASILAAISLCRVFTKLIVVGGFQKTKDTSVKDATVIQWLKERYSEYKIVLLDMLSQEDAASTALTLCMRMLKIEGQHMRNGQDYCFPIGLLTDMVQVLIRPGSDSSVRKEFSEKFVEEYDDVRFYALEAIQKLVTTPQDQHLKSDSFDAIYEVLTSISSVPESKDELEDFYIPAPKKKTHALYSLTEHKKRAQGAWLALMNMEMVKERRKMILSKITESIAPWFTKPELLMDFLTDSYNSGGSTSLLSLSGVFYLIQEKNLDYPSFYRKLYSLLDTGILHSKHRSRFFRLLDTFLSSSHLPVVLVASFIKRLSRLTLHSPPSGVVAVVPWIYNLLKKHPTCLFMIHRETRGAEAKKVLEEEGLSDPFLMDEEDPMLTSAIDSSLWEIVTLQSHYHPNVATLAKIISEQFTKQSYNLEDFLDHSYGSMLESELAKDVKKVPVVEYEIPKKIFMKHDIEAGLEDSLLMPLLDLLKKKEKVVGNDARSPRADPEDGPVFTFMRSDTHTQEVISPPSFSSSESSLQPSVSKPNNESRTSRLFRGRPRSNSRESGNSGTSGVSVSSQISDRSASRSAHNGKRISERFGMRKHEVGSSHVPSDLPEITVEEAAQDGKAAELQWEKRATILAQQNEKSISRPGSVCGSPPDQKNRNSGEIPRAISPGRNSQCVVASRTVDDDLQEAIRLHEEGHLEEATKLFERLADPNGANNALSQVLYGLALRHGWGCQASPAEAVTYLSAAASNAAAIEELALQSGKMKGGAAKGELVIAIYELANCFRNGWGVKVDPTAAQKYYQTAAELGDTDSMNEVARCYLEGFGCKKDKYRAAYYLRKAENAGVKTLGNSWIWKDKYNPKK</sequence>
<evidence type="ECO:0000313" key="4">
    <source>
        <dbReference type="EMBL" id="KAA8574073.1"/>
    </source>
</evidence>
<dbReference type="Pfam" id="PF03914">
    <property type="entry name" value="CBF"/>
    <property type="match status" value="1"/>
</dbReference>
<reference evidence="4 5" key="1">
    <citation type="submission" date="2019-06" db="EMBL/GenBank/DDBJ databases">
        <title>Genome Sequence of the Brown Rot Fungal Pathogen Monilinia fructicola.</title>
        <authorList>
            <person name="De Miccolis Angelini R.M."/>
            <person name="Landi L."/>
            <person name="Abate D."/>
            <person name="Pollastro S."/>
            <person name="Romanazzi G."/>
            <person name="Faretra F."/>
        </authorList>
    </citation>
    <scope>NUCLEOTIDE SEQUENCE [LARGE SCALE GENOMIC DNA]</scope>
    <source>
        <strain evidence="4 5">Mfrc123</strain>
    </source>
</reference>
<accession>A0A5M9JZX4</accession>
<feature type="compositionally biased region" description="Low complexity" evidence="2">
    <location>
        <begin position="644"/>
        <end position="666"/>
    </location>
</feature>
<dbReference type="GO" id="GO:0042254">
    <property type="term" value="P:ribosome biogenesis"/>
    <property type="evidence" value="ECO:0007669"/>
    <property type="project" value="InterPro"/>
</dbReference>
<dbReference type="GO" id="GO:0032040">
    <property type="term" value="C:small-subunit processome"/>
    <property type="evidence" value="ECO:0007669"/>
    <property type="project" value="TreeGrafter"/>
</dbReference>
<feature type="region of interest" description="Disordered" evidence="2">
    <location>
        <begin position="601"/>
        <end position="691"/>
    </location>
</feature>
<evidence type="ECO:0000259" key="3">
    <source>
        <dbReference type="Pfam" id="PF03914"/>
    </source>
</evidence>
<feature type="compositionally biased region" description="Basic and acidic residues" evidence="2">
    <location>
        <begin position="40"/>
        <end position="54"/>
    </location>
</feature>
<feature type="region of interest" description="Disordered" evidence="2">
    <location>
        <begin position="721"/>
        <end position="757"/>
    </location>
</feature>
<dbReference type="GO" id="GO:0030692">
    <property type="term" value="C:Noc4p-Nop14p complex"/>
    <property type="evidence" value="ECO:0007669"/>
    <property type="project" value="TreeGrafter"/>
</dbReference>
<dbReference type="InterPro" id="IPR011990">
    <property type="entry name" value="TPR-like_helical_dom_sf"/>
</dbReference>
<evidence type="ECO:0000313" key="5">
    <source>
        <dbReference type="Proteomes" id="UP000322873"/>
    </source>
</evidence>
<gene>
    <name evidence="4" type="ORF">EYC84_005598</name>
</gene>
<feature type="domain" description="CCAAT-binding factor" evidence="3">
    <location>
        <begin position="340"/>
        <end position="497"/>
    </location>
</feature>
<dbReference type="Pfam" id="PF08238">
    <property type="entry name" value="Sel1"/>
    <property type="match status" value="3"/>
</dbReference>
<dbReference type="Proteomes" id="UP000322873">
    <property type="component" value="Unassembled WGS sequence"/>
</dbReference>
<dbReference type="VEuPathDB" id="FungiDB:MFRU_001g01150"/>
<feature type="region of interest" description="Disordered" evidence="2">
    <location>
        <begin position="26"/>
        <end position="56"/>
    </location>
</feature>
<dbReference type="PANTHER" id="PTHR12455:SF0">
    <property type="entry name" value="NUCLEOLAR COMPLEX PROTEIN 4 HOMOLOG"/>
    <property type="match status" value="1"/>
</dbReference>
<organism evidence="4 5">
    <name type="scientific">Monilinia fructicola</name>
    <name type="common">Brown rot fungus</name>
    <name type="synonym">Ciboria fructicola</name>
    <dbReference type="NCBI Taxonomy" id="38448"/>
    <lineage>
        <taxon>Eukaryota</taxon>
        <taxon>Fungi</taxon>
        <taxon>Dikarya</taxon>
        <taxon>Ascomycota</taxon>
        <taxon>Pezizomycotina</taxon>
        <taxon>Leotiomycetes</taxon>
        <taxon>Helotiales</taxon>
        <taxon>Sclerotiniaceae</taxon>
        <taxon>Monilinia</taxon>
    </lineage>
</organism>
<dbReference type="EMBL" id="VICG01000003">
    <property type="protein sequence ID" value="KAA8574073.1"/>
    <property type="molecule type" value="Genomic_DNA"/>
</dbReference>
<proteinExistence type="inferred from homology"/>
<name>A0A5M9JZX4_MONFR</name>
<dbReference type="SUPFAM" id="SSF81901">
    <property type="entry name" value="HCP-like"/>
    <property type="match status" value="1"/>
</dbReference>
<dbReference type="InterPro" id="IPR005612">
    <property type="entry name" value="CCAAT-binding_factor"/>
</dbReference>
<feature type="compositionally biased region" description="Basic and acidic residues" evidence="2">
    <location>
        <begin position="672"/>
        <end position="685"/>
    </location>
</feature>
<feature type="compositionally biased region" description="Low complexity" evidence="2">
    <location>
        <begin position="605"/>
        <end position="623"/>
    </location>
</feature>